<feature type="compositionally biased region" description="Low complexity" evidence="1">
    <location>
        <begin position="231"/>
        <end position="245"/>
    </location>
</feature>
<keyword evidence="3" id="KW-1185">Reference proteome</keyword>
<accession>A0A3P1V927</accession>
<evidence type="ECO:0008006" key="4">
    <source>
        <dbReference type="Google" id="ProtNLM"/>
    </source>
</evidence>
<dbReference type="Proteomes" id="UP000271272">
    <property type="component" value="Unassembled WGS sequence"/>
</dbReference>
<evidence type="ECO:0000313" key="2">
    <source>
        <dbReference type="EMBL" id="RRD29103.1"/>
    </source>
</evidence>
<reference evidence="2 3" key="1">
    <citation type="submission" date="2018-11" db="EMBL/GenBank/DDBJ databases">
        <title>Genomes From Bacteria Associated with the Canine Oral Cavity: a Test Case for Automated Genome-Based Taxonomic Assignment.</title>
        <authorList>
            <person name="Coil D.A."/>
            <person name="Jospin G."/>
            <person name="Darling A.E."/>
            <person name="Wallis C."/>
            <person name="Davis I.J."/>
            <person name="Harris S."/>
            <person name="Eisen J.A."/>
            <person name="Holcombe L.J."/>
            <person name="O'Flynn C."/>
        </authorList>
    </citation>
    <scope>NUCLEOTIDE SEQUENCE [LARGE SCALE GENOMIC DNA]</scope>
    <source>
        <strain evidence="2 3">OH5050</strain>
    </source>
</reference>
<protein>
    <recommendedName>
        <fullName evidence="4">RNA polymerase subunit sigma-70</fullName>
    </recommendedName>
</protein>
<name>A0A3P1V927_9ACTO</name>
<comment type="caution">
    <text evidence="2">The sequence shown here is derived from an EMBL/GenBank/DDBJ whole genome shotgun (WGS) entry which is preliminary data.</text>
</comment>
<evidence type="ECO:0000256" key="1">
    <source>
        <dbReference type="SAM" id="MobiDB-lite"/>
    </source>
</evidence>
<dbReference type="OrthoDB" id="4711815at2"/>
<proteinExistence type="predicted"/>
<organism evidence="2 3">
    <name type="scientific">Actinomyces bowdenii</name>
    <dbReference type="NCBI Taxonomy" id="131109"/>
    <lineage>
        <taxon>Bacteria</taxon>
        <taxon>Bacillati</taxon>
        <taxon>Actinomycetota</taxon>
        <taxon>Actinomycetes</taxon>
        <taxon>Actinomycetales</taxon>
        <taxon>Actinomycetaceae</taxon>
        <taxon>Actinomyces</taxon>
    </lineage>
</organism>
<dbReference type="AlphaFoldDB" id="A0A3P1V927"/>
<evidence type="ECO:0000313" key="3">
    <source>
        <dbReference type="Proteomes" id="UP000271272"/>
    </source>
</evidence>
<sequence length="253" mass="26847">MDASYAVIADIIGSRHLPDRAEAQRAFLAALDRAARGLNLPRPPYASVGDEFQAVASALGDALALTLRAHLLLPPGLELRFGIGQGDVIEVDGARGVAGAPIEDGPAWWAARDAIEHAHALQDRGDRYARTWLRCSPRVPGGRRGSERAEGREDRGLREREAVVNSLLLLRDHGIARLQLRQRRMMAGLVLGEKQVEIARAERVSQQAVSDLARGAGAALLESHRLLEGLAAPGAAPGGSARSAGGARGGGRR</sequence>
<dbReference type="EMBL" id="RQZC01000011">
    <property type="protein sequence ID" value="RRD29103.1"/>
    <property type="molecule type" value="Genomic_DNA"/>
</dbReference>
<dbReference type="Pfam" id="PF16264">
    <property type="entry name" value="SatD"/>
    <property type="match status" value="1"/>
</dbReference>
<feature type="region of interest" description="Disordered" evidence="1">
    <location>
        <begin position="231"/>
        <end position="253"/>
    </location>
</feature>
<gene>
    <name evidence="2" type="ORF">EII10_07650</name>
</gene>
<dbReference type="InterPro" id="IPR032580">
    <property type="entry name" value="SatD"/>
</dbReference>
<dbReference type="RefSeq" id="WP_124933915.1">
    <property type="nucleotide sequence ID" value="NZ_RQZC01000011.1"/>
</dbReference>